<dbReference type="PANTHER" id="PTHR41251:SF1">
    <property type="entry name" value="NON-HOMOLOGOUS END JOINING PROTEIN KU"/>
    <property type="match status" value="1"/>
</dbReference>
<accession>A0ABS5EVP4</accession>
<organism evidence="5 6">
    <name type="scientific">Plastoroseomonas hellenica</name>
    <dbReference type="NCBI Taxonomy" id="2687306"/>
    <lineage>
        <taxon>Bacteria</taxon>
        <taxon>Pseudomonadati</taxon>
        <taxon>Pseudomonadota</taxon>
        <taxon>Alphaproteobacteria</taxon>
        <taxon>Acetobacterales</taxon>
        <taxon>Acetobacteraceae</taxon>
        <taxon>Plastoroseomonas</taxon>
    </lineage>
</organism>
<dbReference type="PIRSF" id="PIRSF006493">
    <property type="entry name" value="Prok_Ku"/>
    <property type="match status" value="1"/>
</dbReference>
<dbReference type="InterPro" id="IPR016194">
    <property type="entry name" value="SPOC-like_C_dom_sf"/>
</dbReference>
<evidence type="ECO:0000256" key="1">
    <source>
        <dbReference type="ARBA" id="ARBA00023125"/>
    </source>
</evidence>
<evidence type="ECO:0000259" key="4">
    <source>
        <dbReference type="SMART" id="SM00559"/>
    </source>
</evidence>
<feature type="domain" description="Ku" evidence="4">
    <location>
        <begin position="55"/>
        <end position="185"/>
    </location>
</feature>
<dbReference type="PANTHER" id="PTHR41251">
    <property type="entry name" value="NON-HOMOLOGOUS END JOINING PROTEIN KU"/>
    <property type="match status" value="1"/>
</dbReference>
<keyword evidence="6" id="KW-1185">Reference proteome</keyword>
<dbReference type="SUPFAM" id="SSF100939">
    <property type="entry name" value="SPOC domain-like"/>
    <property type="match status" value="1"/>
</dbReference>
<evidence type="ECO:0000256" key="2">
    <source>
        <dbReference type="HAMAP-Rule" id="MF_01875"/>
    </source>
</evidence>
<gene>
    <name evidence="2" type="primary">ku</name>
    <name evidence="5" type="ORF">GXW71_08355</name>
</gene>
<dbReference type="HAMAP" id="MF_01875">
    <property type="entry name" value="Prokaryotic_Ku"/>
    <property type="match status" value="1"/>
</dbReference>
<dbReference type="Pfam" id="PF02735">
    <property type="entry name" value="Ku"/>
    <property type="match status" value="1"/>
</dbReference>
<dbReference type="Gene3D" id="2.40.290.10">
    <property type="match status" value="1"/>
</dbReference>
<comment type="similarity">
    <text evidence="2">Belongs to the prokaryotic Ku family.</text>
</comment>
<evidence type="ECO:0000256" key="3">
    <source>
        <dbReference type="SAM" id="MobiDB-lite"/>
    </source>
</evidence>
<keyword evidence="2" id="KW-0227">DNA damage</keyword>
<dbReference type="NCBIfam" id="TIGR02772">
    <property type="entry name" value="Ku_bact"/>
    <property type="match status" value="1"/>
</dbReference>
<comment type="function">
    <text evidence="2">With LigD forms a non-homologous end joining (NHEJ) DNA repair enzyme, which repairs dsDNA breaks with reduced fidelity. Binds linear dsDNA with 5'- and 3'- overhangs but not closed circular dsDNA nor ssDNA. Recruits and stimulates the ligase activity of LigD.</text>
</comment>
<comment type="caution">
    <text evidence="5">The sequence shown here is derived from an EMBL/GenBank/DDBJ whole genome shotgun (WGS) entry which is preliminary data.</text>
</comment>
<keyword evidence="1 2" id="KW-0238">DNA-binding</keyword>
<dbReference type="InterPro" id="IPR009187">
    <property type="entry name" value="Prok_Ku"/>
</dbReference>
<evidence type="ECO:0000313" key="6">
    <source>
        <dbReference type="Proteomes" id="UP001196870"/>
    </source>
</evidence>
<dbReference type="RefSeq" id="WP_211851986.1">
    <property type="nucleotide sequence ID" value="NZ_JAAGBB010000008.1"/>
</dbReference>
<dbReference type="SMART" id="SM00559">
    <property type="entry name" value="Ku78"/>
    <property type="match status" value="1"/>
</dbReference>
<protein>
    <recommendedName>
        <fullName evidence="2">Non-homologous end joining protein Ku</fullName>
    </recommendedName>
</protein>
<dbReference type="InterPro" id="IPR006164">
    <property type="entry name" value="DNA_bd_Ku70/Ku80"/>
</dbReference>
<feature type="region of interest" description="Disordered" evidence="3">
    <location>
        <begin position="257"/>
        <end position="305"/>
    </location>
</feature>
<dbReference type="EMBL" id="JAAGBB010000008">
    <property type="protein sequence ID" value="MBR0664366.1"/>
    <property type="molecule type" value="Genomic_DNA"/>
</dbReference>
<name>A0ABS5EVP4_9PROT</name>
<comment type="subunit">
    <text evidence="2">Homodimer. Interacts with LigD.</text>
</comment>
<proteinExistence type="inferred from homology"/>
<evidence type="ECO:0000313" key="5">
    <source>
        <dbReference type="EMBL" id="MBR0664366.1"/>
    </source>
</evidence>
<dbReference type="CDD" id="cd00789">
    <property type="entry name" value="KU_like"/>
    <property type="match status" value="1"/>
</dbReference>
<sequence length="305" mass="33054">MALRANWRGFLKVAELTCPVALYTAVSTSDRIALHTLNRETGQRVRRQFVDSSTGDPVESDAQVKGYEVAQGEFIVLEPEEVASAVPDSDKTLSVRAFLECGDIDDVYFDRPYYLAPGDRNAVDAFTLIREGMRAKSAAALATTVLFRRVRTLLIRTHGDGLIATTLNFDYEVRSAVDAFGDVPELKIKGEMLDLARHIIKSKLGKFDPTAFEDRYEAALAELVKAKLEGRPIEAKRPPKAANVVNLLDALRESAGVKSAKAMATPKGKAASAPKKSAARTKAKPKTAAARKGSGGSTSTRRKAS</sequence>
<feature type="compositionally biased region" description="Low complexity" evidence="3">
    <location>
        <begin position="264"/>
        <end position="276"/>
    </location>
</feature>
<reference evidence="6" key="1">
    <citation type="journal article" date="2021" name="Syst. Appl. Microbiol.">
        <title>Roseomonas hellenica sp. nov., isolated from roots of wild-growing Alkanna tinctoria.</title>
        <authorList>
            <person name="Rat A."/>
            <person name="Naranjo H.D."/>
            <person name="Lebbe L."/>
            <person name="Cnockaert M."/>
            <person name="Krigas N."/>
            <person name="Grigoriadou K."/>
            <person name="Maloupa E."/>
            <person name="Willems A."/>
        </authorList>
    </citation>
    <scope>NUCLEOTIDE SEQUENCE [LARGE SCALE GENOMIC DNA]</scope>
    <source>
        <strain evidence="6">LMG 31523</strain>
    </source>
</reference>
<dbReference type="Proteomes" id="UP001196870">
    <property type="component" value="Unassembled WGS sequence"/>
</dbReference>
<keyword evidence="2" id="KW-0233">DNA recombination</keyword>
<keyword evidence="2" id="KW-0234">DNA repair</keyword>